<organism evidence="3 4">
    <name type="scientific">Rhodosorus marinus</name>
    <dbReference type="NCBI Taxonomy" id="101924"/>
    <lineage>
        <taxon>Eukaryota</taxon>
        <taxon>Rhodophyta</taxon>
        <taxon>Stylonematophyceae</taxon>
        <taxon>Stylonematales</taxon>
        <taxon>Stylonemataceae</taxon>
        <taxon>Rhodosorus</taxon>
    </lineage>
</organism>
<feature type="signal peptide" evidence="2">
    <location>
        <begin position="1"/>
        <end position="20"/>
    </location>
</feature>
<evidence type="ECO:0000256" key="1">
    <source>
        <dbReference type="SAM" id="Phobius"/>
    </source>
</evidence>
<evidence type="ECO:0000313" key="4">
    <source>
        <dbReference type="Proteomes" id="UP001157974"/>
    </source>
</evidence>
<keyword evidence="4" id="KW-1185">Reference proteome</keyword>
<name>A0AAV8V137_9RHOD</name>
<feature type="chain" id="PRO_5043507838" evidence="2">
    <location>
        <begin position="21"/>
        <end position="220"/>
    </location>
</feature>
<evidence type="ECO:0000313" key="3">
    <source>
        <dbReference type="EMBL" id="KAJ8908200.1"/>
    </source>
</evidence>
<dbReference type="Proteomes" id="UP001157974">
    <property type="component" value="Unassembled WGS sequence"/>
</dbReference>
<proteinExistence type="predicted"/>
<evidence type="ECO:0000256" key="2">
    <source>
        <dbReference type="SAM" id="SignalP"/>
    </source>
</evidence>
<feature type="transmembrane region" description="Helical" evidence="1">
    <location>
        <begin position="188"/>
        <end position="207"/>
    </location>
</feature>
<dbReference type="AlphaFoldDB" id="A0AAV8V137"/>
<dbReference type="EMBL" id="JAMWBK010000002">
    <property type="protein sequence ID" value="KAJ8908200.1"/>
    <property type="molecule type" value="Genomic_DNA"/>
</dbReference>
<accession>A0AAV8V137</accession>
<comment type="caution">
    <text evidence="3">The sequence shown here is derived from an EMBL/GenBank/DDBJ whole genome shotgun (WGS) entry which is preliminary data.</text>
</comment>
<keyword evidence="1" id="KW-1133">Transmembrane helix</keyword>
<keyword evidence="2" id="KW-0732">Signal</keyword>
<keyword evidence="1" id="KW-0812">Transmembrane</keyword>
<protein>
    <submittedName>
        <fullName evidence="3">Uncharacterized protein</fullName>
    </submittedName>
</protein>
<reference evidence="3 4" key="1">
    <citation type="journal article" date="2023" name="Nat. Commun.">
        <title>Origin of minicircular mitochondrial genomes in red algae.</title>
        <authorList>
            <person name="Lee Y."/>
            <person name="Cho C.H."/>
            <person name="Lee Y.M."/>
            <person name="Park S.I."/>
            <person name="Yang J.H."/>
            <person name="West J.A."/>
            <person name="Bhattacharya D."/>
            <person name="Yoon H.S."/>
        </authorList>
    </citation>
    <scope>NUCLEOTIDE SEQUENCE [LARGE SCALE GENOMIC DNA]</scope>
    <source>
        <strain evidence="3 4">CCMP1338</strain>
        <tissue evidence="3">Whole cell</tissue>
    </source>
</reference>
<gene>
    <name evidence="3" type="ORF">NDN08_008294</name>
</gene>
<sequence length="220" mass="24055">MVRRAAWLCAFSVILVLAAADATEQTQVLLDTVKQLYGEQRANDVFKAVVDALEGKSMDPAEVAAVVNQKVEEMKKELLSGAMDGSNVETDKLTSQMNRMTGELMTSLKSNNAGKNTHSAALSLKNAQTTLQGISGKLSGDMERATRLIARVVKLADAIKSKQTSSRLKSREILSVMSKKSGGQRFRAGLYILFIVELLVLTMFAAFRKFSSRKKYSKLG</sequence>
<keyword evidence="1" id="KW-0472">Membrane</keyword>